<dbReference type="Proteomes" id="UP000765509">
    <property type="component" value="Unassembled WGS sequence"/>
</dbReference>
<organism evidence="2 3">
    <name type="scientific">Austropuccinia psidii MF-1</name>
    <dbReference type="NCBI Taxonomy" id="1389203"/>
    <lineage>
        <taxon>Eukaryota</taxon>
        <taxon>Fungi</taxon>
        <taxon>Dikarya</taxon>
        <taxon>Basidiomycota</taxon>
        <taxon>Pucciniomycotina</taxon>
        <taxon>Pucciniomycetes</taxon>
        <taxon>Pucciniales</taxon>
        <taxon>Sphaerophragmiaceae</taxon>
        <taxon>Austropuccinia</taxon>
    </lineage>
</organism>
<name>A0A9Q3DEJ0_9BASI</name>
<gene>
    <name evidence="2" type="ORF">O181_040287</name>
</gene>
<comment type="caution">
    <text evidence="2">The sequence shown here is derived from an EMBL/GenBank/DDBJ whole genome shotgun (WGS) entry which is preliminary data.</text>
</comment>
<reference evidence="2" key="1">
    <citation type="submission" date="2021-03" db="EMBL/GenBank/DDBJ databases">
        <title>Draft genome sequence of rust myrtle Austropuccinia psidii MF-1, a brazilian biotype.</title>
        <authorList>
            <person name="Quecine M.C."/>
            <person name="Pachon D.M.R."/>
            <person name="Bonatelli M.L."/>
            <person name="Correr F.H."/>
            <person name="Franceschini L.M."/>
            <person name="Leite T.F."/>
            <person name="Margarido G.R.A."/>
            <person name="Almeida C.A."/>
            <person name="Ferrarezi J.A."/>
            <person name="Labate C.A."/>
        </authorList>
    </citation>
    <scope>NUCLEOTIDE SEQUENCE</scope>
    <source>
        <strain evidence="2">MF-1</strain>
    </source>
</reference>
<feature type="region of interest" description="Disordered" evidence="1">
    <location>
        <begin position="60"/>
        <end position="111"/>
    </location>
</feature>
<sequence>MSQHKHYYTVYKDKGWEMLPQIHREVMSSWNILKKFLKEEEIVRYSNGWNPLSSKSQIKKIKDWHKKKREASKEEDPVASISKLQANQPAQEGRKSKKRNVGNHISQVTGF</sequence>
<protein>
    <submittedName>
        <fullName evidence="2">Uncharacterized protein</fullName>
    </submittedName>
</protein>
<keyword evidence="3" id="KW-1185">Reference proteome</keyword>
<accession>A0A9Q3DEJ0</accession>
<dbReference type="AlphaFoldDB" id="A0A9Q3DEJ0"/>
<dbReference type="EMBL" id="AVOT02015881">
    <property type="protein sequence ID" value="MBW0500572.1"/>
    <property type="molecule type" value="Genomic_DNA"/>
</dbReference>
<evidence type="ECO:0000256" key="1">
    <source>
        <dbReference type="SAM" id="MobiDB-lite"/>
    </source>
</evidence>
<feature type="compositionally biased region" description="Basic residues" evidence="1">
    <location>
        <begin position="60"/>
        <end position="70"/>
    </location>
</feature>
<evidence type="ECO:0000313" key="2">
    <source>
        <dbReference type="EMBL" id="MBW0500572.1"/>
    </source>
</evidence>
<proteinExistence type="predicted"/>
<evidence type="ECO:0000313" key="3">
    <source>
        <dbReference type="Proteomes" id="UP000765509"/>
    </source>
</evidence>